<dbReference type="Pfam" id="PF01965">
    <property type="entry name" value="DJ-1_PfpI"/>
    <property type="match status" value="1"/>
</dbReference>
<reference evidence="3" key="1">
    <citation type="submission" date="2020-08" db="EMBL/GenBank/DDBJ databases">
        <title>Genome public.</title>
        <authorList>
            <person name="Liu C."/>
            <person name="Sun Q."/>
        </authorList>
    </citation>
    <scope>NUCLEOTIDE SEQUENCE</scope>
    <source>
        <strain evidence="3">BX21</strain>
    </source>
</reference>
<evidence type="ECO:0000313" key="4">
    <source>
        <dbReference type="Proteomes" id="UP000601171"/>
    </source>
</evidence>
<keyword evidence="4" id="KW-1185">Reference proteome</keyword>
<dbReference type="EMBL" id="JACRTG010000008">
    <property type="protein sequence ID" value="MBC8587250.1"/>
    <property type="molecule type" value="Genomic_DNA"/>
</dbReference>
<dbReference type="RefSeq" id="WP_262428720.1">
    <property type="nucleotide sequence ID" value="NZ_JACRTG010000008.1"/>
</dbReference>
<dbReference type="GO" id="GO:0005737">
    <property type="term" value="C:cytoplasm"/>
    <property type="evidence" value="ECO:0007669"/>
    <property type="project" value="TreeGrafter"/>
</dbReference>
<proteinExistence type="inferred from homology"/>
<dbReference type="NCBIfam" id="TIGR01383">
    <property type="entry name" value="not_thiJ"/>
    <property type="match status" value="1"/>
</dbReference>
<accession>A0A926IJH5</accession>
<dbReference type="Proteomes" id="UP000601171">
    <property type="component" value="Unassembled WGS sequence"/>
</dbReference>
<comment type="similarity">
    <text evidence="1">Belongs to the peptidase C56 family.</text>
</comment>
<sequence length="185" mass="20418">MTKVIVLLAEGFEEVEALTPVDYLRRMGVEVDMVALTENLIVEGAHGIKIIANKQIDEILDYDNYNGVIIPGGLPGATNLRDDDRVIKLVKEFNEKKRLVAAICAGPIVLARAGIIKGKYVTSYPGFEKDLQDGKYKEDIVVQDGNIITARGPAIAVYFAIRISEYLQGKEKAEELKKSILLDLV</sequence>
<dbReference type="PANTHER" id="PTHR48094">
    <property type="entry name" value="PROTEIN/NUCLEIC ACID DEGLYCASE DJ-1-RELATED"/>
    <property type="match status" value="1"/>
</dbReference>
<name>A0A926IJH5_9FIRM</name>
<dbReference type="InterPro" id="IPR006287">
    <property type="entry name" value="DJ-1"/>
</dbReference>
<gene>
    <name evidence="3" type="ORF">H8707_03210</name>
</gene>
<dbReference type="InterPro" id="IPR002818">
    <property type="entry name" value="DJ-1/PfpI"/>
</dbReference>
<feature type="domain" description="DJ-1/PfpI" evidence="2">
    <location>
        <begin position="3"/>
        <end position="165"/>
    </location>
</feature>
<protein>
    <submittedName>
        <fullName evidence="3">DJ-1/PfpI family protein</fullName>
    </submittedName>
</protein>
<evidence type="ECO:0000256" key="1">
    <source>
        <dbReference type="ARBA" id="ARBA00008542"/>
    </source>
</evidence>
<dbReference type="SUPFAM" id="SSF52317">
    <property type="entry name" value="Class I glutamine amidotransferase-like"/>
    <property type="match status" value="1"/>
</dbReference>
<dbReference type="InterPro" id="IPR006286">
    <property type="entry name" value="C56_PfpI-like"/>
</dbReference>
<dbReference type="Gene3D" id="3.40.50.880">
    <property type="match status" value="1"/>
</dbReference>
<dbReference type="AlphaFoldDB" id="A0A926IJH5"/>
<dbReference type="InterPro" id="IPR050325">
    <property type="entry name" value="Prot/Nucl_acid_deglycase"/>
</dbReference>
<dbReference type="PROSITE" id="PS51276">
    <property type="entry name" value="PEPTIDASE_C56_PFPI"/>
    <property type="match status" value="1"/>
</dbReference>
<dbReference type="InterPro" id="IPR029062">
    <property type="entry name" value="Class_I_gatase-like"/>
</dbReference>
<dbReference type="PANTHER" id="PTHR48094:SF12">
    <property type="entry name" value="PARKINSON DISEASE PROTEIN 7 HOMOLOG"/>
    <property type="match status" value="1"/>
</dbReference>
<dbReference type="CDD" id="cd03135">
    <property type="entry name" value="GATase1_DJ-1"/>
    <property type="match status" value="1"/>
</dbReference>
<comment type="caution">
    <text evidence="3">The sequence shown here is derived from an EMBL/GenBank/DDBJ whole genome shotgun (WGS) entry which is preliminary data.</text>
</comment>
<organism evidence="3 4">
    <name type="scientific">Paratissierella segnis</name>
    <dbReference type="NCBI Taxonomy" id="2763679"/>
    <lineage>
        <taxon>Bacteria</taxon>
        <taxon>Bacillati</taxon>
        <taxon>Bacillota</taxon>
        <taxon>Tissierellia</taxon>
        <taxon>Tissierellales</taxon>
        <taxon>Tissierellaceae</taxon>
        <taxon>Paratissierella</taxon>
    </lineage>
</organism>
<evidence type="ECO:0000313" key="3">
    <source>
        <dbReference type="EMBL" id="MBC8587250.1"/>
    </source>
</evidence>
<evidence type="ECO:0000259" key="2">
    <source>
        <dbReference type="Pfam" id="PF01965"/>
    </source>
</evidence>